<accession>A0A8S2AN95</accession>
<dbReference type="AlphaFoldDB" id="A0A8S2AN95"/>
<proteinExistence type="predicted"/>
<protein>
    <submittedName>
        <fullName evidence="5">Uncharacterized protein</fullName>
    </submittedName>
</protein>
<organism evidence="5 6">
    <name type="scientific">Arabidopsis arenosa</name>
    <name type="common">Sand rock-cress</name>
    <name type="synonym">Cardaminopsis arenosa</name>
    <dbReference type="NCBI Taxonomy" id="38785"/>
    <lineage>
        <taxon>Eukaryota</taxon>
        <taxon>Viridiplantae</taxon>
        <taxon>Streptophyta</taxon>
        <taxon>Embryophyta</taxon>
        <taxon>Tracheophyta</taxon>
        <taxon>Spermatophyta</taxon>
        <taxon>Magnoliopsida</taxon>
        <taxon>eudicotyledons</taxon>
        <taxon>Gunneridae</taxon>
        <taxon>Pentapetalae</taxon>
        <taxon>rosids</taxon>
        <taxon>malvids</taxon>
        <taxon>Brassicales</taxon>
        <taxon>Brassicaceae</taxon>
        <taxon>Camelineae</taxon>
        <taxon>Arabidopsis</taxon>
    </lineage>
</organism>
<dbReference type="FunFam" id="3.30.200.20:FF:000180">
    <property type="entry name" value="serine/threonine-protein kinase STY46-like"/>
    <property type="match status" value="1"/>
</dbReference>
<name>A0A8S2AN95_ARAAE</name>
<evidence type="ECO:0000256" key="4">
    <source>
        <dbReference type="ARBA" id="ARBA00022840"/>
    </source>
</evidence>
<evidence type="ECO:0000313" key="6">
    <source>
        <dbReference type="Proteomes" id="UP000682877"/>
    </source>
</evidence>
<reference evidence="5" key="1">
    <citation type="submission" date="2021-01" db="EMBL/GenBank/DDBJ databases">
        <authorList>
            <person name="Bezrukov I."/>
        </authorList>
    </citation>
    <scope>NUCLEOTIDE SEQUENCE</scope>
</reference>
<dbReference type="GO" id="GO:0004672">
    <property type="term" value="F:protein kinase activity"/>
    <property type="evidence" value="ECO:0007669"/>
    <property type="project" value="UniProtKB-ARBA"/>
</dbReference>
<evidence type="ECO:0000256" key="2">
    <source>
        <dbReference type="ARBA" id="ARBA00022741"/>
    </source>
</evidence>
<keyword evidence="2" id="KW-0547">Nucleotide-binding</keyword>
<dbReference type="EMBL" id="LR999456">
    <property type="protein sequence ID" value="CAE6122241.1"/>
    <property type="molecule type" value="Genomic_DNA"/>
</dbReference>
<sequence>MCYQLNDHMHSCNVPLRPYAIFYKNIDVIKILELHGAKHPMAPMHVKTAREVPEYEIGPSELDFTQSKEISKGTYCMAMWRGIQFAVKKLNDEVLSDDDQVRKFHDELALL</sequence>
<evidence type="ECO:0000256" key="1">
    <source>
        <dbReference type="ARBA" id="ARBA00022679"/>
    </source>
</evidence>
<evidence type="ECO:0000256" key="3">
    <source>
        <dbReference type="ARBA" id="ARBA00022777"/>
    </source>
</evidence>
<keyword evidence="1" id="KW-0808">Transferase</keyword>
<dbReference type="Proteomes" id="UP000682877">
    <property type="component" value="Chromosome 6"/>
</dbReference>
<keyword evidence="4" id="KW-0067">ATP-binding</keyword>
<gene>
    <name evidence="5" type="ORF">AARE701A_LOCUS16201</name>
</gene>
<dbReference type="GO" id="GO:0005524">
    <property type="term" value="F:ATP binding"/>
    <property type="evidence" value="ECO:0007669"/>
    <property type="project" value="UniProtKB-KW"/>
</dbReference>
<keyword evidence="3" id="KW-0418">Kinase</keyword>
<keyword evidence="6" id="KW-1185">Reference proteome</keyword>
<evidence type="ECO:0000313" key="5">
    <source>
        <dbReference type="EMBL" id="CAE6122241.1"/>
    </source>
</evidence>